<evidence type="ECO:0000256" key="1">
    <source>
        <dbReference type="SAM" id="MobiDB-lite"/>
    </source>
</evidence>
<name>A0AAV7KP01_PLEWA</name>
<protein>
    <submittedName>
        <fullName evidence="2">Uncharacterized protein</fullName>
    </submittedName>
</protein>
<feature type="region of interest" description="Disordered" evidence="1">
    <location>
        <begin position="72"/>
        <end position="111"/>
    </location>
</feature>
<dbReference type="Proteomes" id="UP001066276">
    <property type="component" value="Chromosome 12"/>
</dbReference>
<keyword evidence="3" id="KW-1185">Reference proteome</keyword>
<dbReference type="AlphaFoldDB" id="A0AAV7KP01"/>
<reference evidence="2" key="1">
    <citation type="journal article" date="2022" name="bioRxiv">
        <title>Sequencing and chromosome-scale assembly of the giantPleurodeles waltlgenome.</title>
        <authorList>
            <person name="Brown T."/>
            <person name="Elewa A."/>
            <person name="Iarovenko S."/>
            <person name="Subramanian E."/>
            <person name="Araus A.J."/>
            <person name="Petzold A."/>
            <person name="Susuki M."/>
            <person name="Suzuki K.-i.T."/>
            <person name="Hayashi T."/>
            <person name="Toyoda A."/>
            <person name="Oliveira C."/>
            <person name="Osipova E."/>
            <person name="Leigh N.D."/>
            <person name="Simon A."/>
            <person name="Yun M.H."/>
        </authorList>
    </citation>
    <scope>NUCLEOTIDE SEQUENCE</scope>
    <source>
        <strain evidence="2">20211129_DDA</strain>
        <tissue evidence="2">Liver</tissue>
    </source>
</reference>
<sequence length="199" mass="22601">MLEKARHFVARQGKEWVNQQMMEALEAGAPKKRKGGQEVQSRAKWGCIRESCVLLPRPNNMWDSARTAPLAGSVQDLGQGGSRGPKKAELTRAGCATPRPRKGEPPHSHQTMDEATLIKARGNMRRRRMQHLEPGCRQLRELVHGQERNKRTWMASSKCIALGRHTAGGTCAWQFYREDQRGRSQFRDLGWGFELQSTR</sequence>
<feature type="compositionally biased region" description="Basic and acidic residues" evidence="1">
    <location>
        <begin position="101"/>
        <end position="111"/>
    </location>
</feature>
<gene>
    <name evidence="2" type="ORF">NDU88_000241</name>
</gene>
<evidence type="ECO:0000313" key="2">
    <source>
        <dbReference type="EMBL" id="KAJ1080019.1"/>
    </source>
</evidence>
<proteinExistence type="predicted"/>
<accession>A0AAV7KP01</accession>
<comment type="caution">
    <text evidence="2">The sequence shown here is derived from an EMBL/GenBank/DDBJ whole genome shotgun (WGS) entry which is preliminary data.</text>
</comment>
<evidence type="ECO:0000313" key="3">
    <source>
        <dbReference type="Proteomes" id="UP001066276"/>
    </source>
</evidence>
<organism evidence="2 3">
    <name type="scientific">Pleurodeles waltl</name>
    <name type="common">Iberian ribbed newt</name>
    <dbReference type="NCBI Taxonomy" id="8319"/>
    <lineage>
        <taxon>Eukaryota</taxon>
        <taxon>Metazoa</taxon>
        <taxon>Chordata</taxon>
        <taxon>Craniata</taxon>
        <taxon>Vertebrata</taxon>
        <taxon>Euteleostomi</taxon>
        <taxon>Amphibia</taxon>
        <taxon>Batrachia</taxon>
        <taxon>Caudata</taxon>
        <taxon>Salamandroidea</taxon>
        <taxon>Salamandridae</taxon>
        <taxon>Pleurodelinae</taxon>
        <taxon>Pleurodeles</taxon>
    </lineage>
</organism>
<dbReference type="EMBL" id="JANPWB010000016">
    <property type="protein sequence ID" value="KAJ1080019.1"/>
    <property type="molecule type" value="Genomic_DNA"/>
</dbReference>